<proteinExistence type="predicted"/>
<evidence type="ECO:0000313" key="2">
    <source>
        <dbReference type="EMBL" id="KZP00853.1"/>
    </source>
</evidence>
<feature type="region of interest" description="Disordered" evidence="1">
    <location>
        <begin position="1"/>
        <end position="33"/>
    </location>
</feature>
<gene>
    <name evidence="2" type="ORF">CALVIDRAFT_215557</name>
</gene>
<evidence type="ECO:0000256" key="1">
    <source>
        <dbReference type="SAM" id="MobiDB-lite"/>
    </source>
</evidence>
<evidence type="ECO:0000313" key="3">
    <source>
        <dbReference type="Proteomes" id="UP000076738"/>
    </source>
</evidence>
<reference evidence="2 3" key="1">
    <citation type="journal article" date="2016" name="Mol. Biol. Evol.">
        <title>Comparative Genomics of Early-Diverging Mushroom-Forming Fungi Provides Insights into the Origins of Lignocellulose Decay Capabilities.</title>
        <authorList>
            <person name="Nagy L.G."/>
            <person name="Riley R."/>
            <person name="Tritt A."/>
            <person name="Adam C."/>
            <person name="Daum C."/>
            <person name="Floudas D."/>
            <person name="Sun H."/>
            <person name="Yadav J.S."/>
            <person name="Pangilinan J."/>
            <person name="Larsson K.H."/>
            <person name="Matsuura K."/>
            <person name="Barry K."/>
            <person name="Labutti K."/>
            <person name="Kuo R."/>
            <person name="Ohm R.A."/>
            <person name="Bhattacharya S.S."/>
            <person name="Shirouzu T."/>
            <person name="Yoshinaga Y."/>
            <person name="Martin F.M."/>
            <person name="Grigoriev I.V."/>
            <person name="Hibbett D.S."/>
        </authorList>
    </citation>
    <scope>NUCLEOTIDE SEQUENCE [LARGE SCALE GENOMIC DNA]</scope>
    <source>
        <strain evidence="2 3">TUFC12733</strain>
    </source>
</reference>
<organism evidence="2 3">
    <name type="scientific">Calocera viscosa (strain TUFC12733)</name>
    <dbReference type="NCBI Taxonomy" id="1330018"/>
    <lineage>
        <taxon>Eukaryota</taxon>
        <taxon>Fungi</taxon>
        <taxon>Dikarya</taxon>
        <taxon>Basidiomycota</taxon>
        <taxon>Agaricomycotina</taxon>
        <taxon>Dacrymycetes</taxon>
        <taxon>Dacrymycetales</taxon>
        <taxon>Dacrymycetaceae</taxon>
        <taxon>Calocera</taxon>
    </lineage>
</organism>
<name>A0A167RFG8_CALVF</name>
<protein>
    <submittedName>
        <fullName evidence="2">Uncharacterized protein</fullName>
    </submittedName>
</protein>
<dbReference type="Proteomes" id="UP000076738">
    <property type="component" value="Unassembled WGS sequence"/>
</dbReference>
<dbReference type="EMBL" id="KV417268">
    <property type="protein sequence ID" value="KZP00853.1"/>
    <property type="molecule type" value="Genomic_DNA"/>
</dbReference>
<keyword evidence="3" id="KW-1185">Reference proteome</keyword>
<dbReference type="AlphaFoldDB" id="A0A167RFG8"/>
<accession>A0A167RFG8</accession>
<sequence length="174" mass="18823">MCRPIIESPRGGSDPTACPSPGGRRDDSSVGWPPSVLSVYQHQALRQGRERGLTINDWPVPHLRALVPPRAAQGGGRSNEGTMSVNGRGYICGEGGPCTTCSVISTSSSGHCSPSQATRNRWSDVFRWRDSYCSGFTSERNDPFCGGFVTTKVKGSRELGKKAIFVRKLDKSFT</sequence>